<name>A0AAV4IEL9_9GAST</name>
<reference evidence="1 2" key="1">
    <citation type="journal article" date="2021" name="Elife">
        <title>Chloroplast acquisition without the gene transfer in kleptoplastic sea slugs, Plakobranchus ocellatus.</title>
        <authorList>
            <person name="Maeda T."/>
            <person name="Takahashi S."/>
            <person name="Yoshida T."/>
            <person name="Shimamura S."/>
            <person name="Takaki Y."/>
            <person name="Nagai Y."/>
            <person name="Toyoda A."/>
            <person name="Suzuki Y."/>
            <person name="Arimoto A."/>
            <person name="Ishii H."/>
            <person name="Satoh N."/>
            <person name="Nishiyama T."/>
            <person name="Hasebe M."/>
            <person name="Maruyama T."/>
            <person name="Minagawa J."/>
            <person name="Obokata J."/>
            <person name="Shigenobu S."/>
        </authorList>
    </citation>
    <scope>NUCLEOTIDE SEQUENCE [LARGE SCALE GENOMIC DNA]</scope>
</reference>
<comment type="caution">
    <text evidence="1">The sequence shown here is derived from an EMBL/GenBank/DDBJ whole genome shotgun (WGS) entry which is preliminary data.</text>
</comment>
<gene>
    <name evidence="1" type="ORF">ElyMa_004812200</name>
</gene>
<evidence type="ECO:0000313" key="1">
    <source>
        <dbReference type="EMBL" id="GFS10561.1"/>
    </source>
</evidence>
<protein>
    <submittedName>
        <fullName evidence="1">Uncharacterized protein</fullName>
    </submittedName>
</protein>
<sequence length="104" mass="12467">MWTYQRILRISWKDQMSNVDVLKMIHPKQTERWKSCLTLALQEDTIVSRSSYWREMLTDREAEDADESFIVEIVGMGIKAAETAMERERWRSMEDSWHPISSQR</sequence>
<proteinExistence type="predicted"/>
<accession>A0AAV4IEL9</accession>
<organism evidence="1 2">
    <name type="scientific">Elysia marginata</name>
    <dbReference type="NCBI Taxonomy" id="1093978"/>
    <lineage>
        <taxon>Eukaryota</taxon>
        <taxon>Metazoa</taxon>
        <taxon>Spiralia</taxon>
        <taxon>Lophotrochozoa</taxon>
        <taxon>Mollusca</taxon>
        <taxon>Gastropoda</taxon>
        <taxon>Heterobranchia</taxon>
        <taxon>Euthyneura</taxon>
        <taxon>Panpulmonata</taxon>
        <taxon>Sacoglossa</taxon>
        <taxon>Placobranchoidea</taxon>
        <taxon>Plakobranchidae</taxon>
        <taxon>Elysia</taxon>
    </lineage>
</organism>
<evidence type="ECO:0000313" key="2">
    <source>
        <dbReference type="Proteomes" id="UP000762676"/>
    </source>
</evidence>
<dbReference type="Proteomes" id="UP000762676">
    <property type="component" value="Unassembled WGS sequence"/>
</dbReference>
<keyword evidence="2" id="KW-1185">Reference proteome</keyword>
<dbReference type="EMBL" id="BMAT01009634">
    <property type="protein sequence ID" value="GFS10561.1"/>
    <property type="molecule type" value="Genomic_DNA"/>
</dbReference>
<dbReference type="AlphaFoldDB" id="A0AAV4IEL9"/>